<gene>
    <name evidence="1" type="ORF">GCM10011591_34480</name>
</gene>
<dbReference type="AlphaFoldDB" id="A0A917QMZ3"/>
<reference evidence="1" key="1">
    <citation type="journal article" date="2014" name="Int. J. Syst. Evol. Microbiol.">
        <title>Complete genome sequence of Corynebacterium casei LMG S-19264T (=DSM 44701T), isolated from a smear-ripened cheese.</title>
        <authorList>
            <consortium name="US DOE Joint Genome Institute (JGI-PGF)"/>
            <person name="Walter F."/>
            <person name="Albersmeier A."/>
            <person name="Kalinowski J."/>
            <person name="Ruckert C."/>
        </authorList>
    </citation>
    <scope>NUCLEOTIDE SEQUENCE</scope>
    <source>
        <strain evidence="1">CGMCC 4.7278</strain>
    </source>
</reference>
<keyword evidence="2" id="KW-1185">Reference proteome</keyword>
<organism evidence="1 2">
    <name type="scientific">Nocardia camponoti</name>
    <dbReference type="NCBI Taxonomy" id="1616106"/>
    <lineage>
        <taxon>Bacteria</taxon>
        <taxon>Bacillati</taxon>
        <taxon>Actinomycetota</taxon>
        <taxon>Actinomycetes</taxon>
        <taxon>Mycobacteriales</taxon>
        <taxon>Nocardiaceae</taxon>
        <taxon>Nocardia</taxon>
    </lineage>
</organism>
<sequence length="80" mass="8916">MTESRYNGDRREIDMNDQVSPAQQAAHLRDMLTALIEAARQNIGHISDPKAQALFEVTAEVAGGLRNAYDDYANKAPAWR</sequence>
<reference evidence="1" key="2">
    <citation type="submission" date="2020-09" db="EMBL/GenBank/DDBJ databases">
        <authorList>
            <person name="Sun Q."/>
            <person name="Zhou Y."/>
        </authorList>
    </citation>
    <scope>NUCLEOTIDE SEQUENCE</scope>
    <source>
        <strain evidence="1">CGMCC 4.7278</strain>
    </source>
</reference>
<name>A0A917QMZ3_9NOCA</name>
<dbReference type="RefSeq" id="WP_188830014.1">
    <property type="nucleotide sequence ID" value="NZ_BMMW01000003.1"/>
</dbReference>
<dbReference type="EMBL" id="BMMW01000003">
    <property type="protein sequence ID" value="GGK59419.1"/>
    <property type="molecule type" value="Genomic_DNA"/>
</dbReference>
<protein>
    <submittedName>
        <fullName evidence="1">Uncharacterized protein</fullName>
    </submittedName>
</protein>
<dbReference type="Proteomes" id="UP000612956">
    <property type="component" value="Unassembled WGS sequence"/>
</dbReference>
<evidence type="ECO:0000313" key="2">
    <source>
        <dbReference type="Proteomes" id="UP000612956"/>
    </source>
</evidence>
<evidence type="ECO:0000313" key="1">
    <source>
        <dbReference type="EMBL" id="GGK59419.1"/>
    </source>
</evidence>
<proteinExistence type="predicted"/>
<comment type="caution">
    <text evidence="1">The sequence shown here is derived from an EMBL/GenBank/DDBJ whole genome shotgun (WGS) entry which is preliminary data.</text>
</comment>
<accession>A0A917QMZ3</accession>